<gene>
    <name evidence="1" type="ORF">ACFQ4Y_08810</name>
</gene>
<organism evidence="1 2">
    <name type="scientific">Kroppenstedtia sanguinis</name>
    <dbReference type="NCBI Taxonomy" id="1380684"/>
    <lineage>
        <taxon>Bacteria</taxon>
        <taxon>Bacillati</taxon>
        <taxon>Bacillota</taxon>
        <taxon>Bacilli</taxon>
        <taxon>Bacillales</taxon>
        <taxon>Thermoactinomycetaceae</taxon>
        <taxon>Kroppenstedtia</taxon>
    </lineage>
</organism>
<name>A0ABW4CBB9_9BACL</name>
<comment type="caution">
    <text evidence="1">The sequence shown here is derived from an EMBL/GenBank/DDBJ whole genome shotgun (WGS) entry which is preliminary data.</text>
</comment>
<evidence type="ECO:0000313" key="2">
    <source>
        <dbReference type="Proteomes" id="UP001597282"/>
    </source>
</evidence>
<dbReference type="Pfam" id="PF11132">
    <property type="entry name" value="SplA"/>
    <property type="match status" value="1"/>
</dbReference>
<sequence>MDENQGHSPIQAGDIVYVMVRNPHAQDVANIQEAAVVRDPKGAGDLSLFLYETHYPMNEEIAVYRTEEEAEQAYQYYFGFSGEGVSHG</sequence>
<dbReference type="EMBL" id="JBHTNU010000007">
    <property type="protein sequence ID" value="MFD1427035.1"/>
    <property type="molecule type" value="Genomic_DNA"/>
</dbReference>
<dbReference type="InterPro" id="IPR022608">
    <property type="entry name" value="Tscrpt_reg_SplA"/>
</dbReference>
<protein>
    <submittedName>
        <fullName evidence="1">Transcriptional regulator SplA domain-containing protein</fullName>
    </submittedName>
</protein>
<reference evidence="2" key="1">
    <citation type="journal article" date="2019" name="Int. J. Syst. Evol. Microbiol.">
        <title>The Global Catalogue of Microorganisms (GCM) 10K type strain sequencing project: providing services to taxonomists for standard genome sequencing and annotation.</title>
        <authorList>
            <consortium name="The Broad Institute Genomics Platform"/>
            <consortium name="The Broad Institute Genome Sequencing Center for Infectious Disease"/>
            <person name="Wu L."/>
            <person name="Ma J."/>
        </authorList>
    </citation>
    <scope>NUCLEOTIDE SEQUENCE [LARGE SCALE GENOMIC DNA]</scope>
    <source>
        <strain evidence="2">S1</strain>
    </source>
</reference>
<proteinExistence type="predicted"/>
<keyword evidence="2" id="KW-1185">Reference proteome</keyword>
<dbReference type="RefSeq" id="WP_380164687.1">
    <property type="nucleotide sequence ID" value="NZ_JBHTNU010000007.1"/>
</dbReference>
<evidence type="ECO:0000313" key="1">
    <source>
        <dbReference type="EMBL" id="MFD1427035.1"/>
    </source>
</evidence>
<accession>A0ABW4CBB9</accession>
<dbReference type="Proteomes" id="UP001597282">
    <property type="component" value="Unassembled WGS sequence"/>
</dbReference>